<feature type="chain" id="PRO_5045720186" evidence="1">
    <location>
        <begin position="20"/>
        <end position="130"/>
    </location>
</feature>
<feature type="signal peptide" evidence="1">
    <location>
        <begin position="1"/>
        <end position="19"/>
    </location>
</feature>
<proteinExistence type="predicted"/>
<organism evidence="2 3">
    <name type="scientific">Sphingomonas alba</name>
    <dbReference type="NCBI Taxonomy" id="2908208"/>
    <lineage>
        <taxon>Bacteria</taxon>
        <taxon>Pseudomonadati</taxon>
        <taxon>Pseudomonadota</taxon>
        <taxon>Alphaproteobacteria</taxon>
        <taxon>Sphingomonadales</taxon>
        <taxon>Sphingomonadaceae</taxon>
        <taxon>Sphingomonas</taxon>
    </lineage>
</organism>
<name>A0ABT0RLM3_9SPHN</name>
<dbReference type="EMBL" id="JAMGBD010000001">
    <property type="protein sequence ID" value="MCL6683539.1"/>
    <property type="molecule type" value="Genomic_DNA"/>
</dbReference>
<protein>
    <submittedName>
        <fullName evidence="2">Uncharacterized protein</fullName>
    </submittedName>
</protein>
<keyword evidence="3" id="KW-1185">Reference proteome</keyword>
<evidence type="ECO:0000313" key="2">
    <source>
        <dbReference type="EMBL" id="MCL6683539.1"/>
    </source>
</evidence>
<comment type="caution">
    <text evidence="2">The sequence shown here is derived from an EMBL/GenBank/DDBJ whole genome shotgun (WGS) entry which is preliminary data.</text>
</comment>
<sequence length="130" mass="13924">MKAFAFALVLCGLTSAAQAQNNFPGGPRSSSTQANGGGVMPNQGFQIPFFYPDREVVHVIEREVVHEVQVPAPLPEPPPPPRKPWALGATYASLPGGCMKMVEAGGAYFYCGGDWYRQVGAGQFKAVREP</sequence>
<accession>A0ABT0RLM3</accession>
<dbReference type="RefSeq" id="WP_249847532.1">
    <property type="nucleotide sequence ID" value="NZ_JAMGBD010000001.1"/>
</dbReference>
<gene>
    <name evidence="2" type="ORF">LZ536_06435</name>
</gene>
<keyword evidence="1" id="KW-0732">Signal</keyword>
<dbReference type="Proteomes" id="UP001165363">
    <property type="component" value="Unassembled WGS sequence"/>
</dbReference>
<evidence type="ECO:0000313" key="3">
    <source>
        <dbReference type="Proteomes" id="UP001165363"/>
    </source>
</evidence>
<reference evidence="2" key="1">
    <citation type="submission" date="2022-05" db="EMBL/GenBank/DDBJ databases">
        <authorList>
            <person name="Jo J.-H."/>
            <person name="Im W.-T."/>
        </authorList>
    </citation>
    <scope>NUCLEOTIDE SEQUENCE</scope>
    <source>
        <strain evidence="2">SE158</strain>
    </source>
</reference>
<evidence type="ECO:0000256" key="1">
    <source>
        <dbReference type="SAM" id="SignalP"/>
    </source>
</evidence>